<dbReference type="PANTHER" id="PTHR30537:SF3">
    <property type="entry name" value="TRANSCRIPTIONAL REGULATORY PROTEIN"/>
    <property type="match status" value="1"/>
</dbReference>
<dbReference type="InterPro" id="IPR005119">
    <property type="entry name" value="LysR_subst-bd"/>
</dbReference>
<evidence type="ECO:0000256" key="3">
    <source>
        <dbReference type="ARBA" id="ARBA00023125"/>
    </source>
</evidence>
<dbReference type="OrthoDB" id="7333438at2"/>
<evidence type="ECO:0000256" key="1">
    <source>
        <dbReference type="ARBA" id="ARBA00009437"/>
    </source>
</evidence>
<evidence type="ECO:0000313" key="7">
    <source>
        <dbReference type="Proteomes" id="UP000322110"/>
    </source>
</evidence>
<evidence type="ECO:0000259" key="5">
    <source>
        <dbReference type="PROSITE" id="PS50931"/>
    </source>
</evidence>
<dbReference type="SUPFAM" id="SSF53850">
    <property type="entry name" value="Periplasmic binding protein-like II"/>
    <property type="match status" value="1"/>
</dbReference>
<dbReference type="Proteomes" id="UP000322110">
    <property type="component" value="Unassembled WGS sequence"/>
</dbReference>
<dbReference type="SUPFAM" id="SSF46785">
    <property type="entry name" value="Winged helix' DNA-binding domain"/>
    <property type="match status" value="1"/>
</dbReference>
<accession>A0A5B2TD10</accession>
<sequence length="302" mass="32720">MPNPLHSIAWDDVRLVHAVAEARSLPAAAARLGVNHSTVFRRLRQLEAMLGLALFERHRSGYVPTAAGEAMVALATRVDADITGVTRRLAGLAPVPEGEVRIATSDSLLAELLLPMLARFRQAHPAIRLDIVTGNMALNLSRRDADIALRATSAPPDTLVGRRLARLAWALYGPLDEADPPPLARLLEEARWLSLSDALGHLAPARFLRGQVPEARIVGRFDSVQALTLATRVGMGIAHLPCFAGDASPMLRRLLPPEPGFATDLWLLTHPDLRHAPRIRILLDYLAEEIAGMRGLIEGGSA</sequence>
<evidence type="ECO:0000256" key="4">
    <source>
        <dbReference type="ARBA" id="ARBA00023163"/>
    </source>
</evidence>
<dbReference type="GO" id="GO:0043565">
    <property type="term" value="F:sequence-specific DNA binding"/>
    <property type="evidence" value="ECO:0007669"/>
    <property type="project" value="TreeGrafter"/>
</dbReference>
<dbReference type="AlphaFoldDB" id="A0A5B2TD10"/>
<comment type="caution">
    <text evidence="6">The sequence shown here is derived from an EMBL/GenBank/DDBJ whole genome shotgun (WGS) entry which is preliminary data.</text>
</comment>
<dbReference type="Gene3D" id="3.40.190.290">
    <property type="match status" value="1"/>
</dbReference>
<dbReference type="Pfam" id="PF03466">
    <property type="entry name" value="LysR_substrate"/>
    <property type="match status" value="1"/>
</dbReference>
<dbReference type="Pfam" id="PF00126">
    <property type="entry name" value="HTH_1"/>
    <property type="match status" value="1"/>
</dbReference>
<dbReference type="EMBL" id="VUKA01000013">
    <property type="protein sequence ID" value="KAA2211964.1"/>
    <property type="molecule type" value="Genomic_DNA"/>
</dbReference>
<reference evidence="6 7" key="1">
    <citation type="journal article" date="2015" name="Int. J. Syst. Evol. Microbiol.">
        <title>Roseomonas oryzae sp. nov., isolated from paddy rhizosphere soil.</title>
        <authorList>
            <person name="Ramaprasad E.V."/>
            <person name="Sasikala Ch."/>
            <person name="Ramana Ch.V."/>
        </authorList>
    </citation>
    <scope>NUCLEOTIDE SEQUENCE [LARGE SCALE GENOMIC DNA]</scope>
    <source>
        <strain evidence="6 7">KCTC 42542</strain>
    </source>
</reference>
<keyword evidence="2" id="KW-0805">Transcription regulation</keyword>
<keyword evidence="3" id="KW-0238">DNA-binding</keyword>
<dbReference type="InterPro" id="IPR036388">
    <property type="entry name" value="WH-like_DNA-bd_sf"/>
</dbReference>
<dbReference type="InterPro" id="IPR058163">
    <property type="entry name" value="LysR-type_TF_proteobact-type"/>
</dbReference>
<keyword evidence="4" id="KW-0804">Transcription</keyword>
<evidence type="ECO:0000313" key="6">
    <source>
        <dbReference type="EMBL" id="KAA2211964.1"/>
    </source>
</evidence>
<dbReference type="RefSeq" id="WP_149813569.1">
    <property type="nucleotide sequence ID" value="NZ_VUKA01000013.1"/>
</dbReference>
<dbReference type="InterPro" id="IPR036390">
    <property type="entry name" value="WH_DNA-bd_sf"/>
</dbReference>
<feature type="domain" description="HTH lysR-type" evidence="5">
    <location>
        <begin position="8"/>
        <end position="65"/>
    </location>
</feature>
<protein>
    <submittedName>
        <fullName evidence="6">LysR family transcriptional regulator</fullName>
    </submittedName>
</protein>
<dbReference type="PANTHER" id="PTHR30537">
    <property type="entry name" value="HTH-TYPE TRANSCRIPTIONAL REGULATOR"/>
    <property type="match status" value="1"/>
</dbReference>
<gene>
    <name evidence="6" type="ORF">F0Q34_17520</name>
</gene>
<name>A0A5B2TD10_9PROT</name>
<dbReference type="GO" id="GO:0006351">
    <property type="term" value="P:DNA-templated transcription"/>
    <property type="evidence" value="ECO:0007669"/>
    <property type="project" value="TreeGrafter"/>
</dbReference>
<dbReference type="PROSITE" id="PS50931">
    <property type="entry name" value="HTH_LYSR"/>
    <property type="match status" value="1"/>
</dbReference>
<dbReference type="InterPro" id="IPR000847">
    <property type="entry name" value="LysR_HTH_N"/>
</dbReference>
<dbReference type="GO" id="GO:0003700">
    <property type="term" value="F:DNA-binding transcription factor activity"/>
    <property type="evidence" value="ECO:0007669"/>
    <property type="project" value="InterPro"/>
</dbReference>
<evidence type="ECO:0000256" key="2">
    <source>
        <dbReference type="ARBA" id="ARBA00023015"/>
    </source>
</evidence>
<comment type="similarity">
    <text evidence="1">Belongs to the LysR transcriptional regulatory family.</text>
</comment>
<keyword evidence="7" id="KW-1185">Reference proteome</keyword>
<dbReference type="Gene3D" id="1.10.10.10">
    <property type="entry name" value="Winged helix-like DNA-binding domain superfamily/Winged helix DNA-binding domain"/>
    <property type="match status" value="1"/>
</dbReference>
<organism evidence="6 7">
    <name type="scientific">Teichococcus oryzae</name>
    <dbReference type="NCBI Taxonomy" id="1608942"/>
    <lineage>
        <taxon>Bacteria</taxon>
        <taxon>Pseudomonadati</taxon>
        <taxon>Pseudomonadota</taxon>
        <taxon>Alphaproteobacteria</taxon>
        <taxon>Acetobacterales</taxon>
        <taxon>Roseomonadaceae</taxon>
        <taxon>Roseomonas</taxon>
    </lineage>
</organism>
<proteinExistence type="inferred from homology"/>